<dbReference type="Proteomes" id="UP001141619">
    <property type="component" value="Unassembled WGS sequence"/>
</dbReference>
<comment type="caution">
    <text evidence="2">The sequence shown here is derived from an EMBL/GenBank/DDBJ whole genome shotgun (WGS) entry which is preliminary data.</text>
</comment>
<reference evidence="2" key="1">
    <citation type="submission" date="2022-08" db="EMBL/GenBank/DDBJ databases">
        <authorList>
            <person name="Vandamme P."/>
            <person name="Hettiarachchi A."/>
            <person name="Peeters C."/>
            <person name="Cnockaert M."/>
            <person name="Carlier A."/>
        </authorList>
    </citation>
    <scope>NUCLEOTIDE SEQUENCE</scope>
    <source>
        <strain evidence="2">LMG 31809</strain>
    </source>
</reference>
<accession>A0A9X3Z7R8</accession>
<gene>
    <name evidence="2" type="ORF">NYP16_11215</name>
</gene>
<evidence type="ECO:0000313" key="3">
    <source>
        <dbReference type="Proteomes" id="UP001141619"/>
    </source>
</evidence>
<dbReference type="RefSeq" id="WP_274944225.1">
    <property type="nucleotide sequence ID" value="NZ_JANWOI010000004.1"/>
</dbReference>
<evidence type="ECO:0000313" key="2">
    <source>
        <dbReference type="EMBL" id="MDA5194520.1"/>
    </source>
</evidence>
<dbReference type="EMBL" id="JANWOI010000004">
    <property type="protein sequence ID" value="MDA5194520.1"/>
    <property type="molecule type" value="Genomic_DNA"/>
</dbReference>
<organism evidence="2 3">
    <name type="scientific">Govanella unica</name>
    <dbReference type="NCBI Taxonomy" id="2975056"/>
    <lineage>
        <taxon>Bacteria</taxon>
        <taxon>Pseudomonadati</taxon>
        <taxon>Pseudomonadota</taxon>
        <taxon>Alphaproteobacteria</taxon>
        <taxon>Emcibacterales</taxon>
        <taxon>Govanellaceae</taxon>
        <taxon>Govanella</taxon>
    </lineage>
</organism>
<proteinExistence type="predicted"/>
<keyword evidence="3" id="KW-1185">Reference proteome</keyword>
<evidence type="ECO:0000256" key="1">
    <source>
        <dbReference type="SAM" id="MobiDB-lite"/>
    </source>
</evidence>
<protein>
    <submittedName>
        <fullName evidence="2">Uncharacterized protein</fullName>
    </submittedName>
</protein>
<reference evidence="2" key="2">
    <citation type="journal article" date="2023" name="Syst. Appl. Microbiol.">
        <title>Govania unica gen. nov., sp. nov., a rare biosphere bacterium that represents a novel family in the class Alphaproteobacteria.</title>
        <authorList>
            <person name="Vandamme P."/>
            <person name="Peeters C."/>
            <person name="Hettiarachchi A."/>
            <person name="Cnockaert M."/>
            <person name="Carlier A."/>
        </authorList>
    </citation>
    <scope>NUCLEOTIDE SEQUENCE</scope>
    <source>
        <strain evidence="2">LMG 31809</strain>
    </source>
</reference>
<dbReference type="AlphaFoldDB" id="A0A9X3Z7R8"/>
<feature type="region of interest" description="Disordered" evidence="1">
    <location>
        <begin position="25"/>
        <end position="60"/>
    </location>
</feature>
<sequence>MSKKITSPSNPDQRQARLGAALRANLRRRKDQARAQTRATASDTADKSSGDDAAPLVKDQ</sequence>
<name>A0A9X3Z7R8_9PROT</name>
<feature type="compositionally biased region" description="Polar residues" evidence="1">
    <location>
        <begin position="34"/>
        <end position="43"/>
    </location>
</feature>